<dbReference type="PANTHER" id="PTHR30006:SF2">
    <property type="entry name" value="ABC TRANSPORTER SUBSTRATE-BINDING PROTEIN"/>
    <property type="match status" value="1"/>
</dbReference>
<dbReference type="RefSeq" id="WP_036954846.1">
    <property type="nucleotide sequence ID" value="NZ_BAABIH010000013.1"/>
</dbReference>
<dbReference type="PROSITE" id="PS51257">
    <property type="entry name" value="PROKAR_LIPOPROTEIN"/>
    <property type="match status" value="1"/>
</dbReference>
<accession>A0A5P9Q5W0</accession>
<evidence type="ECO:0008006" key="5">
    <source>
        <dbReference type="Google" id="ProtNLM"/>
    </source>
</evidence>
<dbReference type="Pfam" id="PF13343">
    <property type="entry name" value="SBP_bac_6"/>
    <property type="match status" value="1"/>
</dbReference>
<dbReference type="NCBIfam" id="TIGR01254">
    <property type="entry name" value="sfuA"/>
    <property type="match status" value="1"/>
</dbReference>
<reference evidence="3 4" key="1">
    <citation type="submission" date="2019-10" db="EMBL/GenBank/DDBJ databases">
        <title>Genome sequence of Luteimicrobium xylanilyticum HY-24.</title>
        <authorList>
            <person name="Kim D.Y."/>
            <person name="Park H.-Y."/>
        </authorList>
    </citation>
    <scope>NUCLEOTIDE SEQUENCE [LARGE SCALE GENOMIC DNA]</scope>
    <source>
        <strain evidence="3 4">HY-24</strain>
    </source>
</reference>
<sequence length="372" mass="39040">MQHTTGRRARSTTLAAGTTAAVAALTLALAGCSSDDDAKAAPSSAGSSASATGPVTLVTHDSFSVDKKQLAAFEKKTGITVKIIKQGDAGQLTNQLVLTKDSPLGDAVFGIDNTFATRAVDAGVLADHTPADQPSQAAQYAVDGSDGKQQLTPVDYGDVCLNVDHAWFTKKGVAEPKTLDDLTRPAYKDLTVVENPATSSPGLAFLLATISAKGEDGYLDYWKALKANGLKVDQGWEDAYYTDFSGADGKGPRPIVLSYSSSPAFTLSKDKSSTTTGALLDTCFRQVEYAGVLDGAKNPAAAAKVVDWLQSTEVQSTIPDLMYMYPVNPAATIPTAWKKFAPLATKPLDVPAADITKNREAWIKAWTAAVVG</sequence>
<dbReference type="PANTHER" id="PTHR30006">
    <property type="entry name" value="THIAMINE-BINDING PERIPLASMIC PROTEIN-RELATED"/>
    <property type="match status" value="1"/>
</dbReference>
<dbReference type="CDD" id="cd13545">
    <property type="entry name" value="PBP2_TbpA"/>
    <property type="match status" value="1"/>
</dbReference>
<name>A0A5P9Q5W0_9MICO</name>
<dbReference type="KEGG" id="lxl:KDY119_00277"/>
<dbReference type="AlphaFoldDB" id="A0A5P9Q5W0"/>
<evidence type="ECO:0000313" key="3">
    <source>
        <dbReference type="EMBL" id="QFU96787.1"/>
    </source>
</evidence>
<dbReference type="GO" id="GO:0030975">
    <property type="term" value="F:thiamine binding"/>
    <property type="evidence" value="ECO:0007669"/>
    <property type="project" value="InterPro"/>
</dbReference>
<dbReference type="Gene3D" id="3.40.190.10">
    <property type="entry name" value="Periplasmic binding protein-like II"/>
    <property type="match status" value="2"/>
</dbReference>
<dbReference type="GO" id="GO:0030288">
    <property type="term" value="C:outer membrane-bounded periplasmic space"/>
    <property type="evidence" value="ECO:0007669"/>
    <property type="project" value="TreeGrafter"/>
</dbReference>
<protein>
    <recommendedName>
        <fullName evidence="5">Thiamine-binding periplasmic protein</fullName>
    </recommendedName>
</protein>
<gene>
    <name evidence="3" type="ORF">KDY119_00277</name>
</gene>
<feature type="chain" id="PRO_5039609734" description="Thiamine-binding periplasmic protein" evidence="2">
    <location>
        <begin position="24"/>
        <end position="372"/>
    </location>
</feature>
<keyword evidence="1 2" id="KW-0732">Signal</keyword>
<feature type="signal peptide" evidence="2">
    <location>
        <begin position="1"/>
        <end position="23"/>
    </location>
</feature>
<organism evidence="3 4">
    <name type="scientific">Luteimicrobium xylanilyticum</name>
    <dbReference type="NCBI Taxonomy" id="1133546"/>
    <lineage>
        <taxon>Bacteria</taxon>
        <taxon>Bacillati</taxon>
        <taxon>Actinomycetota</taxon>
        <taxon>Actinomycetes</taxon>
        <taxon>Micrococcales</taxon>
        <taxon>Luteimicrobium</taxon>
    </lineage>
</organism>
<dbReference type="Proteomes" id="UP000326702">
    <property type="component" value="Chromosome"/>
</dbReference>
<dbReference type="SUPFAM" id="SSF53850">
    <property type="entry name" value="Periplasmic binding protein-like II"/>
    <property type="match status" value="1"/>
</dbReference>
<keyword evidence="4" id="KW-1185">Reference proteome</keyword>
<dbReference type="GO" id="GO:0030976">
    <property type="term" value="F:thiamine pyrophosphate binding"/>
    <property type="evidence" value="ECO:0007669"/>
    <property type="project" value="TreeGrafter"/>
</dbReference>
<dbReference type="GO" id="GO:0015888">
    <property type="term" value="P:thiamine transport"/>
    <property type="evidence" value="ECO:0007669"/>
    <property type="project" value="InterPro"/>
</dbReference>
<evidence type="ECO:0000256" key="2">
    <source>
        <dbReference type="SAM" id="SignalP"/>
    </source>
</evidence>
<dbReference type="EMBL" id="CP045529">
    <property type="protein sequence ID" value="QFU96787.1"/>
    <property type="molecule type" value="Genomic_DNA"/>
</dbReference>
<evidence type="ECO:0000256" key="1">
    <source>
        <dbReference type="ARBA" id="ARBA00022729"/>
    </source>
</evidence>
<proteinExistence type="predicted"/>
<evidence type="ECO:0000313" key="4">
    <source>
        <dbReference type="Proteomes" id="UP000326702"/>
    </source>
</evidence>
<dbReference type="OrthoDB" id="5412681at2"/>
<dbReference type="InterPro" id="IPR005948">
    <property type="entry name" value="ThiB-like"/>
</dbReference>